<proteinExistence type="predicted"/>
<dbReference type="Proteomes" id="UP000247973">
    <property type="component" value="Unassembled WGS sequence"/>
</dbReference>
<feature type="signal peptide" evidence="1">
    <location>
        <begin position="1"/>
        <end position="21"/>
    </location>
</feature>
<reference evidence="3 4" key="1">
    <citation type="submission" date="2018-03" db="EMBL/GenBank/DDBJ databases">
        <title>Genomic Encyclopedia of Archaeal and Bacterial Type Strains, Phase II (KMG-II): from individual species to whole genera.</title>
        <authorList>
            <person name="Goeker M."/>
        </authorList>
    </citation>
    <scope>NUCLEOTIDE SEQUENCE [LARGE SCALE GENOMIC DNA]</scope>
    <source>
        <strain evidence="3 4">DSM 100214</strain>
    </source>
</reference>
<dbReference type="Pfam" id="PF07715">
    <property type="entry name" value="Plug"/>
    <property type="match status" value="1"/>
</dbReference>
<dbReference type="SUPFAM" id="SSF49464">
    <property type="entry name" value="Carboxypeptidase regulatory domain-like"/>
    <property type="match status" value="1"/>
</dbReference>
<organism evidence="3 4">
    <name type="scientific">Dysgonomonas alginatilytica</name>
    <dbReference type="NCBI Taxonomy" id="1605892"/>
    <lineage>
        <taxon>Bacteria</taxon>
        <taxon>Pseudomonadati</taxon>
        <taxon>Bacteroidota</taxon>
        <taxon>Bacteroidia</taxon>
        <taxon>Bacteroidales</taxon>
        <taxon>Dysgonomonadaceae</taxon>
        <taxon>Dysgonomonas</taxon>
    </lineage>
</organism>
<dbReference type="InterPro" id="IPR037066">
    <property type="entry name" value="Plug_dom_sf"/>
</dbReference>
<dbReference type="EMBL" id="QICL01000008">
    <property type="protein sequence ID" value="PXV65085.1"/>
    <property type="molecule type" value="Genomic_DNA"/>
</dbReference>
<accession>A0A2V3PRT1</accession>
<name>A0A2V3PRT1_9BACT</name>
<dbReference type="OrthoDB" id="1108759at2"/>
<dbReference type="Pfam" id="PF13715">
    <property type="entry name" value="CarbopepD_reg_2"/>
    <property type="match status" value="1"/>
</dbReference>
<comment type="caution">
    <text evidence="3">The sequence shown here is derived from an EMBL/GenBank/DDBJ whole genome shotgun (WGS) entry which is preliminary data.</text>
</comment>
<dbReference type="SUPFAM" id="SSF56935">
    <property type="entry name" value="Porins"/>
    <property type="match status" value="1"/>
</dbReference>
<evidence type="ECO:0000256" key="1">
    <source>
        <dbReference type="SAM" id="SignalP"/>
    </source>
</evidence>
<dbReference type="RefSeq" id="WP_110310359.1">
    <property type="nucleotide sequence ID" value="NZ_QICL01000008.1"/>
</dbReference>
<feature type="domain" description="TonB-dependent receptor plug" evidence="2">
    <location>
        <begin position="128"/>
        <end position="217"/>
    </location>
</feature>
<protein>
    <submittedName>
        <fullName evidence="3">Outer membrane receptor protein involved in Fe transport</fullName>
    </submittedName>
</protein>
<evidence type="ECO:0000259" key="2">
    <source>
        <dbReference type="Pfam" id="PF07715"/>
    </source>
</evidence>
<sequence length="803" mass="89916">MIKHPIYTILAFLLFTFNLSAQQAKISGTVTNFDNSPVDFVSVSLQGSSLGVFTNNQGKYQISVPMGDSIIIVFSRVGYQTSKKQIAKVIGNMTLNMMMRETVLEEVTILGEKGQTTTMGKIEIGKTNLLADPTGGSIESILALGPGVSNTNEMSSQYSVRGGNYDENIVYVNGIEIYRPLLIRSGQQEGLSFINPNMAKEVKFSTGGFEAAYGDRMASALDITYKRPQTFEASVAGSLLGANAYVGSSSGRFTQITGFRYKTTRALLGTLDTSAEYDPTFVDAQTYMTLGLSPKWEVSFLGNVSSNVYKFIPQSRQTRFGSAANAKNFTVYFDGQENDKFLTYFGALSMKGKLTDNLEIEFMGSAFASREYERYDISGEYRLTDLGLSSNGMEGENGNLLGVGSYLEHARNNLNIDVSNIRHLGSFKFGKHALRWGITIQQEKIDDQIKEWSVRDSAGHSLPNLGDKVSVYSNLRSDNIINSNRYAGFLQDTYQFTSGDNIIYINAGIRASHWTFNDETIISPRASIALIPDTKRDITLRFATGIYYQAPFYREYQKIVTTGQNSVVVLNKDIKSQKSIHFIVGGDYKFKTMDRPFKFTSEVYYKKLSDLVPYTVDNVKIRYSGENSGTGYAMGWDMKLFGEFVKGSDSWISFSLMKTQQTVNGIKAPLPTDQGYNISLFFQDYFPGIERLTMNLRGHLSQGLPQASPNAEFFEKGFFRTPAYRRVDIGFAWQALGEDFKIRNNNTFLGSFKNIWFGADIFNLFAISNTNSYYWITNVFNQQFAVPNYLTGRQLNFKIVADF</sequence>
<gene>
    <name evidence="3" type="ORF">CLV62_10883</name>
</gene>
<keyword evidence="1" id="KW-0732">Signal</keyword>
<dbReference type="Gene3D" id="2.60.40.1120">
    <property type="entry name" value="Carboxypeptidase-like, regulatory domain"/>
    <property type="match status" value="1"/>
</dbReference>
<dbReference type="Gene3D" id="2.170.130.10">
    <property type="entry name" value="TonB-dependent receptor, plug domain"/>
    <property type="match status" value="1"/>
</dbReference>
<keyword evidence="4" id="KW-1185">Reference proteome</keyword>
<keyword evidence="3" id="KW-0675">Receptor</keyword>
<evidence type="ECO:0000313" key="4">
    <source>
        <dbReference type="Proteomes" id="UP000247973"/>
    </source>
</evidence>
<feature type="chain" id="PRO_5015961076" evidence="1">
    <location>
        <begin position="22"/>
        <end position="803"/>
    </location>
</feature>
<dbReference type="InterPro" id="IPR012910">
    <property type="entry name" value="Plug_dom"/>
</dbReference>
<dbReference type="InterPro" id="IPR008969">
    <property type="entry name" value="CarboxyPept-like_regulatory"/>
</dbReference>
<evidence type="ECO:0000313" key="3">
    <source>
        <dbReference type="EMBL" id="PXV65085.1"/>
    </source>
</evidence>
<dbReference type="AlphaFoldDB" id="A0A2V3PRT1"/>